<dbReference type="GO" id="GO:0046872">
    <property type="term" value="F:metal ion binding"/>
    <property type="evidence" value="ECO:0007669"/>
    <property type="project" value="UniProtKB-KW"/>
</dbReference>
<dbReference type="Gene3D" id="3.30.450.350">
    <property type="entry name" value="CHASE domain"/>
    <property type="match status" value="1"/>
</dbReference>
<dbReference type="GO" id="GO:0035556">
    <property type="term" value="P:intracellular signal transduction"/>
    <property type="evidence" value="ECO:0007669"/>
    <property type="project" value="InterPro"/>
</dbReference>
<protein>
    <recommendedName>
        <fullName evidence="7">Phosphodiesterase</fullName>
        <ecNumber evidence="7">3.1.4.-</ecNumber>
    </recommendedName>
</protein>
<feature type="domain" description="CHASE" evidence="11">
    <location>
        <begin position="227"/>
        <end position="294"/>
    </location>
</feature>
<dbReference type="CDD" id="cd07302">
    <property type="entry name" value="CHD"/>
    <property type="match status" value="1"/>
</dbReference>
<evidence type="ECO:0000256" key="6">
    <source>
        <dbReference type="ARBA" id="ARBA00023239"/>
    </source>
</evidence>
<feature type="transmembrane region" description="Helical" evidence="9">
    <location>
        <begin position="79"/>
        <end position="101"/>
    </location>
</feature>
<feature type="transmembrane region" description="Helical" evidence="9">
    <location>
        <begin position="425"/>
        <end position="448"/>
    </location>
</feature>
<dbReference type="GO" id="GO:0004016">
    <property type="term" value="F:adenylate cyclase activity"/>
    <property type="evidence" value="ECO:0007669"/>
    <property type="project" value="TreeGrafter"/>
</dbReference>
<feature type="region of interest" description="Disordered" evidence="8">
    <location>
        <begin position="1"/>
        <end position="68"/>
    </location>
</feature>
<dbReference type="InterPro" id="IPR001054">
    <property type="entry name" value="A/G_cyclase"/>
</dbReference>
<dbReference type="SUPFAM" id="SSF55073">
    <property type="entry name" value="Nucleotide cyclase"/>
    <property type="match status" value="1"/>
</dbReference>
<keyword evidence="14" id="KW-1185">Reference proteome</keyword>
<evidence type="ECO:0000256" key="8">
    <source>
        <dbReference type="SAM" id="MobiDB-lite"/>
    </source>
</evidence>
<feature type="compositionally biased region" description="Low complexity" evidence="8">
    <location>
        <begin position="43"/>
        <end position="58"/>
    </location>
</feature>
<dbReference type="GO" id="GO:0000166">
    <property type="term" value="F:nucleotide binding"/>
    <property type="evidence" value="ECO:0007669"/>
    <property type="project" value="UniProtKB-KW"/>
</dbReference>
<reference evidence="13" key="1">
    <citation type="submission" date="2020-06" db="EMBL/GenBank/DDBJ databases">
        <authorList>
            <consortium name="Plant Systems Biology data submission"/>
        </authorList>
    </citation>
    <scope>NUCLEOTIDE SEQUENCE</scope>
    <source>
        <strain evidence="13">D6</strain>
    </source>
</reference>
<dbReference type="GO" id="GO:0005886">
    <property type="term" value="C:plasma membrane"/>
    <property type="evidence" value="ECO:0007669"/>
    <property type="project" value="TreeGrafter"/>
</dbReference>
<dbReference type="GO" id="GO:0007168">
    <property type="term" value="P:receptor guanylyl cyclase signaling pathway"/>
    <property type="evidence" value="ECO:0007669"/>
    <property type="project" value="TreeGrafter"/>
</dbReference>
<evidence type="ECO:0000256" key="7">
    <source>
        <dbReference type="RuleBase" id="RU363067"/>
    </source>
</evidence>
<keyword evidence="4 9" id="KW-1133">Transmembrane helix</keyword>
<dbReference type="Gene3D" id="3.30.70.1230">
    <property type="entry name" value="Nucleotide cyclase"/>
    <property type="match status" value="1"/>
</dbReference>
<gene>
    <name evidence="13" type="ORF">SEMRO_136_G064000.1</name>
</gene>
<dbReference type="InterPro" id="IPR006189">
    <property type="entry name" value="CHASE_dom"/>
</dbReference>
<feature type="compositionally biased region" description="Low complexity" evidence="8">
    <location>
        <begin position="1"/>
        <end position="11"/>
    </location>
</feature>
<dbReference type="InterPro" id="IPR036971">
    <property type="entry name" value="PDEase_catalytic_dom_sf"/>
</dbReference>
<keyword evidence="13" id="KW-0675">Receptor</keyword>
<dbReference type="AlphaFoldDB" id="A0A9N8DGV2"/>
<dbReference type="InterPro" id="IPR023174">
    <property type="entry name" value="PDEase_CS"/>
</dbReference>
<dbReference type="GO" id="GO:0004383">
    <property type="term" value="F:guanylate cyclase activity"/>
    <property type="evidence" value="ECO:0007669"/>
    <property type="project" value="TreeGrafter"/>
</dbReference>
<keyword evidence="3" id="KW-0547">Nucleotide-binding</keyword>
<evidence type="ECO:0000256" key="9">
    <source>
        <dbReference type="SAM" id="Phobius"/>
    </source>
</evidence>
<keyword evidence="5 9" id="KW-0472">Membrane</keyword>
<dbReference type="Pfam" id="PF03924">
    <property type="entry name" value="CHASE"/>
    <property type="match status" value="1"/>
</dbReference>
<dbReference type="EMBL" id="CAICTM010000135">
    <property type="protein sequence ID" value="CAB9502419.1"/>
    <property type="molecule type" value="Genomic_DNA"/>
</dbReference>
<evidence type="ECO:0000256" key="3">
    <source>
        <dbReference type="ARBA" id="ARBA00022741"/>
    </source>
</evidence>
<dbReference type="InterPro" id="IPR003607">
    <property type="entry name" value="HD/PDEase_dom"/>
</dbReference>
<feature type="domain" description="Guanylate cyclase" evidence="10">
    <location>
        <begin position="543"/>
        <end position="677"/>
    </location>
</feature>
<feature type="domain" description="PDEase" evidence="12">
    <location>
        <begin position="856"/>
        <end position="1006"/>
    </location>
</feature>
<evidence type="ECO:0000259" key="12">
    <source>
        <dbReference type="PROSITE" id="PS51845"/>
    </source>
</evidence>
<comment type="cofactor">
    <cofactor evidence="7">
        <name>a divalent metal cation</name>
        <dbReference type="ChEBI" id="CHEBI:60240"/>
    </cofactor>
    <text evidence="7">Binds 2 divalent metal cations per subunit. Site 1 may preferentially bind zinc ions, while site 2 has a preference for magnesium and/or manganese ions.</text>
</comment>
<organism evidence="13 14">
    <name type="scientific">Seminavis robusta</name>
    <dbReference type="NCBI Taxonomy" id="568900"/>
    <lineage>
        <taxon>Eukaryota</taxon>
        <taxon>Sar</taxon>
        <taxon>Stramenopiles</taxon>
        <taxon>Ochrophyta</taxon>
        <taxon>Bacillariophyta</taxon>
        <taxon>Bacillariophyceae</taxon>
        <taxon>Bacillariophycidae</taxon>
        <taxon>Naviculales</taxon>
        <taxon>Naviculaceae</taxon>
        <taxon>Seminavis</taxon>
    </lineage>
</organism>
<dbReference type="PROSITE" id="PS50125">
    <property type="entry name" value="GUANYLATE_CYCLASE_2"/>
    <property type="match status" value="1"/>
</dbReference>
<evidence type="ECO:0000313" key="13">
    <source>
        <dbReference type="EMBL" id="CAB9502419.1"/>
    </source>
</evidence>
<keyword evidence="7" id="KW-0378">Hydrolase</keyword>
<evidence type="ECO:0000313" key="14">
    <source>
        <dbReference type="Proteomes" id="UP001153069"/>
    </source>
</evidence>
<accession>A0A9N8DGV2</accession>
<evidence type="ECO:0000259" key="10">
    <source>
        <dbReference type="PROSITE" id="PS50125"/>
    </source>
</evidence>
<dbReference type="OrthoDB" id="546632at2759"/>
<evidence type="ECO:0000256" key="2">
    <source>
        <dbReference type="ARBA" id="ARBA00022692"/>
    </source>
</evidence>
<dbReference type="PROSITE" id="PS00126">
    <property type="entry name" value="PDEASE_I_1"/>
    <property type="match status" value="1"/>
</dbReference>
<dbReference type="PROSITE" id="PS51845">
    <property type="entry name" value="PDEASE_I_2"/>
    <property type="match status" value="1"/>
</dbReference>
<comment type="caution">
    <text evidence="13">The sequence shown here is derived from an EMBL/GenBank/DDBJ whole genome shotgun (WGS) entry which is preliminary data.</text>
</comment>
<keyword evidence="7" id="KW-0479">Metal-binding</keyword>
<dbReference type="SMART" id="SM00044">
    <property type="entry name" value="CYCc"/>
    <property type="match status" value="1"/>
</dbReference>
<comment type="similarity">
    <text evidence="7">Belongs to the cyclic nucleotide phosphodiesterase family.</text>
</comment>
<sequence length="1187" mass="133424">MSSSPASSARAGGEGAVEVLSMSTNSGSDDDYDGKTVSSGAGDNDSSMTTTTTNTANMSREDEIKTQSMNIEKTTKRTVLMAALVTIMGAVAAVSFLFVAITNEQEEKESLFLRRATDLAESIDISWRDYETAALWVHNACHNWRASGYNRDDFKDLFQYLDSSGLDFFVIEWVPNITQAERPLIENATREYYRDDPRNFYSGGFTGMEPVPGGEEGEIAQLNRSEQPFYFPIHFVEPWQNGGFATHLDLWSIGYEQPVIRTALEQVVPVMTARFVLVPHTLEKDGYSVVLYHPGKPVSIENNDTHPVDLSNIIVQINSLLARAASAQGVSLGAYLYDSTITEMDPELPPEFMGGIKIDVTTSTIKNGMDSQELDNRTLSKFPEIPLAELEQQSDPNLYYQHNIFVGQRSWKVVVVPVDDSYEPAIMLAVLSGVMIFVAAFLLSIWMLHNMRKSIKMNRILSEAAAEAAIVSNLFPANVRERMIQDAKNRNNLVGASRKEDVFLKDGVGGGQHGLAENKLGGYLSSEGIFGSKPIAELHPYTTIMFADLVGFTAWSSVREPYQVFTLLEILYHSYDNIAARRRVFKVETVGDCYVAVCGLPERRKDHAVVMARFATDCLYRMHKLVKALEVSLGPDTGDLSLRVGLHSGQVTAGVLRGDKGRFQLFGDTMNTASRMESTGVRNKIQVSQETADHLKDSGKEDWLVPRKEMITAKGKGTLQTYFLKTLSGSQQSAEFDERVTRGSNFVVPRDQGNLRIMENTKMQRLVDWNAEVLGQLLKRIVARRAAAMVERKDYVADFHQHGDARMPLDEVVPIIKLPDLDRKAIKKQVDPERIELDAEVVGQLRDLVTSIAGEYHTNPFHNFEHASHVCMSVQKMLSRIINPTEIHLKKHKGDYEDESKLESELHDHTFGITSDPLTHFACAFSALIHDLDHQGVPNSVLMNEGSPLVKKYHEKSLAEQNSIDLTWEILADPKYDKLLKTICCDELDFRRFRELVVNSVCATDIMDKQLGGARKARWEVAFNEEPKEEPKATTVNRKATIVLEHLIQASDVSHTMQHWHIYAKWNQRLFMELYKAYKAGRLEKDPSIGWYEGEMGFFDFYIIPLAKKLFKCGVFGVSSDEFLNYAQINRKEWEKKGAQLVQKYLRDYEEDFGTAPDGRLCYDSCVSEDEFDDESVGGDDAASCDC</sequence>
<dbReference type="Gene3D" id="1.10.1300.10">
    <property type="entry name" value="3'5'-cyclic nucleotide phosphodiesterase, catalytic domain"/>
    <property type="match status" value="1"/>
</dbReference>
<dbReference type="PROSITE" id="PS50839">
    <property type="entry name" value="CHASE"/>
    <property type="match status" value="1"/>
</dbReference>
<dbReference type="InterPro" id="IPR042240">
    <property type="entry name" value="CHASE_sf"/>
</dbReference>
<dbReference type="GO" id="GO:0004114">
    <property type="term" value="F:3',5'-cyclic-nucleotide phosphodiesterase activity"/>
    <property type="evidence" value="ECO:0007669"/>
    <property type="project" value="InterPro"/>
</dbReference>
<dbReference type="PANTHER" id="PTHR11920:SF335">
    <property type="entry name" value="GUANYLATE CYCLASE"/>
    <property type="match status" value="1"/>
</dbReference>
<dbReference type="Pfam" id="PF00233">
    <property type="entry name" value="PDEase_I"/>
    <property type="match status" value="1"/>
</dbReference>
<dbReference type="SUPFAM" id="SSF109604">
    <property type="entry name" value="HD-domain/PDEase-like"/>
    <property type="match status" value="1"/>
</dbReference>
<comment type="subcellular location">
    <subcellularLocation>
        <location evidence="1">Membrane</location>
    </subcellularLocation>
</comment>
<dbReference type="InterPro" id="IPR002073">
    <property type="entry name" value="PDEase_catalytic_dom"/>
</dbReference>
<dbReference type="EC" id="3.1.4.-" evidence="7"/>
<evidence type="ECO:0000256" key="4">
    <source>
        <dbReference type="ARBA" id="ARBA00022989"/>
    </source>
</evidence>
<dbReference type="SMART" id="SM01079">
    <property type="entry name" value="CHASE"/>
    <property type="match status" value="1"/>
</dbReference>
<dbReference type="GO" id="GO:0001653">
    <property type="term" value="F:peptide receptor activity"/>
    <property type="evidence" value="ECO:0007669"/>
    <property type="project" value="TreeGrafter"/>
</dbReference>
<keyword evidence="6" id="KW-0456">Lyase</keyword>
<keyword evidence="2 9" id="KW-0812">Transmembrane</keyword>
<evidence type="ECO:0000256" key="1">
    <source>
        <dbReference type="ARBA" id="ARBA00004370"/>
    </source>
</evidence>
<proteinExistence type="inferred from homology"/>
<dbReference type="InterPro" id="IPR029787">
    <property type="entry name" value="Nucleotide_cyclase"/>
</dbReference>
<dbReference type="PANTHER" id="PTHR11920">
    <property type="entry name" value="GUANYLYL CYCLASE"/>
    <property type="match status" value="1"/>
</dbReference>
<evidence type="ECO:0000256" key="5">
    <source>
        <dbReference type="ARBA" id="ARBA00023136"/>
    </source>
</evidence>
<name>A0A9N8DGV2_9STRA</name>
<dbReference type="InterPro" id="IPR050401">
    <property type="entry name" value="Cyclic_nucleotide_synthase"/>
</dbReference>
<dbReference type="SMART" id="SM00471">
    <property type="entry name" value="HDc"/>
    <property type="match status" value="1"/>
</dbReference>
<dbReference type="Pfam" id="PF00211">
    <property type="entry name" value="Guanylate_cyc"/>
    <property type="match status" value="1"/>
</dbReference>
<dbReference type="Proteomes" id="UP001153069">
    <property type="component" value="Unassembled WGS sequence"/>
</dbReference>
<evidence type="ECO:0000259" key="11">
    <source>
        <dbReference type="PROSITE" id="PS50839"/>
    </source>
</evidence>